<evidence type="ECO:0000313" key="3">
    <source>
        <dbReference type="Proteomes" id="UP001466331"/>
    </source>
</evidence>
<evidence type="ECO:0000313" key="2">
    <source>
        <dbReference type="EMBL" id="MEM5948509.1"/>
    </source>
</evidence>
<evidence type="ECO:0000256" key="1">
    <source>
        <dbReference type="ARBA" id="ARBA00044755"/>
    </source>
</evidence>
<protein>
    <submittedName>
        <fullName evidence="2">Polymer-forming cytoskeletal protein</fullName>
    </submittedName>
</protein>
<dbReference type="RefSeq" id="WP_420069952.1">
    <property type="nucleotide sequence ID" value="NZ_JBCHKQ010000003.1"/>
</dbReference>
<sequence>MPRFLEKRLEETGCELVFASDAYLEGDIETSSSIWIKGTVDGSVFSGQDVVVDNDGFIKGSVVCNSAYIKGKVTGEIKAQDILELMSSASVEGEVTASGLIVQQGAVLDGKCSMKKGQP</sequence>
<comment type="similarity">
    <text evidence="1">Belongs to the bactofilin family.</text>
</comment>
<dbReference type="Proteomes" id="UP001466331">
    <property type="component" value="Unassembled WGS sequence"/>
</dbReference>
<dbReference type="PANTHER" id="PTHR35024">
    <property type="entry name" value="HYPOTHETICAL CYTOSOLIC PROTEIN"/>
    <property type="match status" value="1"/>
</dbReference>
<proteinExistence type="inferred from homology"/>
<dbReference type="InterPro" id="IPR007607">
    <property type="entry name" value="BacA/B"/>
</dbReference>
<organism evidence="2 3">
    <name type="scientific">Rarispira pelagica</name>
    <dbReference type="NCBI Taxonomy" id="3141764"/>
    <lineage>
        <taxon>Bacteria</taxon>
        <taxon>Pseudomonadati</taxon>
        <taxon>Spirochaetota</taxon>
        <taxon>Spirochaetia</taxon>
        <taxon>Winmispirales</taxon>
        <taxon>Winmispiraceae</taxon>
        <taxon>Rarispira</taxon>
    </lineage>
</organism>
<comment type="caution">
    <text evidence="2">The sequence shown here is derived from an EMBL/GenBank/DDBJ whole genome shotgun (WGS) entry which is preliminary data.</text>
</comment>
<accession>A0ABU9UDB7</accession>
<dbReference type="EMBL" id="JBCHKQ010000003">
    <property type="protein sequence ID" value="MEM5948509.1"/>
    <property type="molecule type" value="Genomic_DNA"/>
</dbReference>
<keyword evidence="3" id="KW-1185">Reference proteome</keyword>
<dbReference type="Pfam" id="PF04519">
    <property type="entry name" value="Bactofilin"/>
    <property type="match status" value="1"/>
</dbReference>
<gene>
    <name evidence="2" type="ORF">WKV44_08115</name>
</gene>
<reference evidence="2 3" key="1">
    <citation type="submission" date="2024-03" db="EMBL/GenBank/DDBJ databases">
        <title>Ignisphaera cupida sp. nov., a hyperthermophilic hydrolytic archaeon from a hot spring of Kamchatka, and proposal of Ignisphaeraceae fam. nov.</title>
        <authorList>
            <person name="Podosokorskaya O.A."/>
            <person name="Elcheninov A.G."/>
            <person name="Maltseva A.I."/>
            <person name="Zayulina K.S."/>
            <person name="Novikov A."/>
            <person name="Merkel A.Y."/>
        </authorList>
    </citation>
    <scope>NUCLEOTIDE SEQUENCE [LARGE SCALE GENOMIC DNA]</scope>
    <source>
        <strain evidence="2 3">38H-sp</strain>
    </source>
</reference>
<name>A0ABU9UDB7_9SPIR</name>
<dbReference type="PANTHER" id="PTHR35024:SF4">
    <property type="entry name" value="POLYMER-FORMING CYTOSKELETAL PROTEIN"/>
    <property type="match status" value="1"/>
</dbReference>